<proteinExistence type="predicted"/>
<dbReference type="Proteomes" id="UP000652761">
    <property type="component" value="Unassembled WGS sequence"/>
</dbReference>
<dbReference type="InterPro" id="IPR000008">
    <property type="entry name" value="C2_dom"/>
</dbReference>
<dbReference type="OrthoDB" id="1910234at2759"/>
<dbReference type="CDD" id="cd04051">
    <property type="entry name" value="C2_SRC2_like"/>
    <property type="match status" value="1"/>
</dbReference>
<feature type="compositionally biased region" description="Pro residues" evidence="1">
    <location>
        <begin position="249"/>
        <end position="270"/>
    </location>
</feature>
<keyword evidence="4" id="KW-1185">Reference proteome</keyword>
<dbReference type="PANTHER" id="PTHR32246">
    <property type="entry name" value="INGRESSION PROTEIN FIC1"/>
    <property type="match status" value="1"/>
</dbReference>
<sequence>MAKVRVEVCMVSARGLRRSSSLWKLQWFAVGWIDPNSKYCSKVDSSGSSNPTWNTKFSISVDDCNVNVQDLVLTIQVYRREPVFLGEKLHGSATVALKEFLGKYADGSGSTDQEVGSFQLRKKKSGKPRGFVDVSVRVSRPQGADGVAGQYPGSGYEEVLEHRDRRSGISLAIDDGPVVAYPSHARRQPGGAGDYRNYSTPSYPYLQGPQGYLSQPEAPPPGYPHNQRMPMISYPHTYQTPAPAAGNGSPPPPGAGPPRQGTPPPPPPPSNTGFIPSLFPGMGRLPESYVNVPSSTGRTARGVAPGFGAGLGAGALAAGAVIFGDDFMAASEFPAGFGGGDLTLSADPPF</sequence>
<dbReference type="SUPFAM" id="SSF49562">
    <property type="entry name" value="C2 domain (Calcium/lipid-binding domain, CaLB)"/>
    <property type="match status" value="1"/>
</dbReference>
<gene>
    <name evidence="3" type="ORF">Taro_012258</name>
</gene>
<name>A0A843UCD7_COLES</name>
<dbReference type="Gene3D" id="2.60.40.150">
    <property type="entry name" value="C2 domain"/>
    <property type="match status" value="1"/>
</dbReference>
<evidence type="ECO:0000259" key="2">
    <source>
        <dbReference type="PROSITE" id="PS50004"/>
    </source>
</evidence>
<evidence type="ECO:0000256" key="1">
    <source>
        <dbReference type="SAM" id="MobiDB-lite"/>
    </source>
</evidence>
<reference evidence="3" key="1">
    <citation type="submission" date="2017-07" db="EMBL/GenBank/DDBJ databases">
        <title>Taro Niue Genome Assembly and Annotation.</title>
        <authorList>
            <person name="Atibalentja N."/>
            <person name="Keating K."/>
            <person name="Fields C.J."/>
        </authorList>
    </citation>
    <scope>NUCLEOTIDE SEQUENCE</scope>
    <source>
        <strain evidence="3">Niue_2</strain>
        <tissue evidence="3">Leaf</tissue>
    </source>
</reference>
<dbReference type="EMBL" id="NMUH01000476">
    <property type="protein sequence ID" value="MQL79806.1"/>
    <property type="molecule type" value="Genomic_DNA"/>
</dbReference>
<dbReference type="PANTHER" id="PTHR32246:SF15">
    <property type="entry name" value="CALCIUM-DEPENDENT LIPID-BINDING (CALB DOMAIN) FAMILY PROTEIN"/>
    <property type="match status" value="1"/>
</dbReference>
<evidence type="ECO:0000313" key="4">
    <source>
        <dbReference type="Proteomes" id="UP000652761"/>
    </source>
</evidence>
<dbReference type="SMART" id="SM00239">
    <property type="entry name" value="C2"/>
    <property type="match status" value="1"/>
</dbReference>
<dbReference type="Pfam" id="PF00168">
    <property type="entry name" value="C2"/>
    <property type="match status" value="1"/>
</dbReference>
<feature type="domain" description="C2" evidence="2">
    <location>
        <begin position="1"/>
        <end position="111"/>
    </location>
</feature>
<evidence type="ECO:0000313" key="3">
    <source>
        <dbReference type="EMBL" id="MQL79806.1"/>
    </source>
</evidence>
<dbReference type="PROSITE" id="PS50004">
    <property type="entry name" value="C2"/>
    <property type="match status" value="1"/>
</dbReference>
<comment type="caution">
    <text evidence="3">The sequence shown here is derived from an EMBL/GenBank/DDBJ whole genome shotgun (WGS) entry which is preliminary data.</text>
</comment>
<feature type="region of interest" description="Disordered" evidence="1">
    <location>
        <begin position="180"/>
        <end position="278"/>
    </location>
</feature>
<dbReference type="InterPro" id="IPR044750">
    <property type="entry name" value="C2_SRC2/BAP"/>
</dbReference>
<organism evidence="3 4">
    <name type="scientific">Colocasia esculenta</name>
    <name type="common">Wild taro</name>
    <name type="synonym">Arum esculentum</name>
    <dbReference type="NCBI Taxonomy" id="4460"/>
    <lineage>
        <taxon>Eukaryota</taxon>
        <taxon>Viridiplantae</taxon>
        <taxon>Streptophyta</taxon>
        <taxon>Embryophyta</taxon>
        <taxon>Tracheophyta</taxon>
        <taxon>Spermatophyta</taxon>
        <taxon>Magnoliopsida</taxon>
        <taxon>Liliopsida</taxon>
        <taxon>Araceae</taxon>
        <taxon>Aroideae</taxon>
        <taxon>Colocasieae</taxon>
        <taxon>Colocasia</taxon>
    </lineage>
</organism>
<protein>
    <recommendedName>
        <fullName evidence="2">C2 domain-containing protein</fullName>
    </recommendedName>
</protein>
<dbReference type="InterPro" id="IPR035892">
    <property type="entry name" value="C2_domain_sf"/>
</dbReference>
<dbReference type="AlphaFoldDB" id="A0A843UCD7"/>
<accession>A0A843UCD7</accession>
<dbReference type="GO" id="GO:0006952">
    <property type="term" value="P:defense response"/>
    <property type="evidence" value="ECO:0007669"/>
    <property type="project" value="InterPro"/>
</dbReference>